<evidence type="ECO:0000313" key="2">
    <source>
        <dbReference type="Proteomes" id="UP000001989"/>
    </source>
</evidence>
<organism evidence="1 2">
    <name type="scientific">Rhizorhabdus wittichii (strain DSM 6014 / CCUG 31198 / JCM 15750 / NBRC 105917 / EY 4224 / RW1)</name>
    <name type="common">Sphingomonas wittichii</name>
    <dbReference type="NCBI Taxonomy" id="392499"/>
    <lineage>
        <taxon>Bacteria</taxon>
        <taxon>Pseudomonadati</taxon>
        <taxon>Pseudomonadota</taxon>
        <taxon>Alphaproteobacteria</taxon>
        <taxon>Sphingomonadales</taxon>
        <taxon>Sphingomonadaceae</taxon>
        <taxon>Rhizorhabdus</taxon>
    </lineage>
</organism>
<dbReference type="KEGG" id="swi:Swit_1925"/>
<reference evidence="1 2" key="1">
    <citation type="journal article" date="2010" name="J. Bacteriol.">
        <title>Genome sequence of the dioxin-mineralizing bacterium Sphingomonas wittichii RW1.</title>
        <authorList>
            <person name="Miller T.R."/>
            <person name="Delcher A.L."/>
            <person name="Salzberg S.L."/>
            <person name="Saunders E."/>
            <person name="Detter J.C."/>
            <person name="Halden R.U."/>
        </authorList>
    </citation>
    <scope>NUCLEOTIDE SEQUENCE [LARGE SCALE GENOMIC DNA]</scope>
    <source>
        <strain evidence="2">DSM 6014 / CCUG 31198 / JCM 15750 / NBRC 105917 / EY 4224 / RW1</strain>
    </source>
</reference>
<dbReference type="AlphaFoldDB" id="A0A9J9LDU6"/>
<keyword evidence="2" id="KW-1185">Reference proteome</keyword>
<sequence>MHGAFGGAKRSRAEFLQGRLVLLSVGSHRGKGAVCQGRSAIGPDRPSRRIFPGAPLCFLACFLHRFFLKHLLPDGIVSGLGLGLVGQRLSPWFL</sequence>
<dbReference type="EMBL" id="CP000699">
    <property type="protein sequence ID" value="ABQ68285.1"/>
    <property type="molecule type" value="Genomic_DNA"/>
</dbReference>
<accession>A0A9J9LDU6</accession>
<name>A0A9J9LDU6_RHIWR</name>
<evidence type="ECO:0000313" key="1">
    <source>
        <dbReference type="EMBL" id="ABQ68285.1"/>
    </source>
</evidence>
<protein>
    <submittedName>
        <fullName evidence="1">Uncharacterized protein</fullName>
    </submittedName>
</protein>
<gene>
    <name evidence="1" type="ordered locus">Swit_1925</name>
</gene>
<dbReference type="Proteomes" id="UP000001989">
    <property type="component" value="Chromosome"/>
</dbReference>
<proteinExistence type="predicted"/>